<dbReference type="InterPro" id="IPR053981">
    <property type="entry name" value="Gp44/GpP-like_2nd"/>
</dbReference>
<feature type="domain" description="Baseplate hub protein gp44/GpP-like second" evidence="2">
    <location>
        <begin position="101"/>
        <end position="178"/>
    </location>
</feature>
<dbReference type="Pfam" id="PF22255">
    <property type="entry name" value="Gp44-like_2nd"/>
    <property type="match status" value="1"/>
</dbReference>
<name>A0A512JIP2_9HYPH</name>
<dbReference type="EMBL" id="BJZV01000007">
    <property type="protein sequence ID" value="GEP09804.1"/>
    <property type="molecule type" value="Genomic_DNA"/>
</dbReference>
<comment type="caution">
    <text evidence="3">The sequence shown here is derived from an EMBL/GenBank/DDBJ whole genome shotgun (WGS) entry which is preliminary data.</text>
</comment>
<dbReference type="SUPFAM" id="SSF69279">
    <property type="entry name" value="Phage tail proteins"/>
    <property type="match status" value="2"/>
</dbReference>
<dbReference type="RefSeq" id="WP_170245883.1">
    <property type="nucleotide sequence ID" value="NZ_BJZV01000007.1"/>
</dbReference>
<proteinExistence type="predicted"/>
<organism evidence="3 4">
    <name type="scientific">Methylobacterium gnaphalii</name>
    <dbReference type="NCBI Taxonomy" id="1010610"/>
    <lineage>
        <taxon>Bacteria</taxon>
        <taxon>Pseudomonadati</taxon>
        <taxon>Pseudomonadota</taxon>
        <taxon>Alphaproteobacteria</taxon>
        <taxon>Hyphomicrobiales</taxon>
        <taxon>Methylobacteriaceae</taxon>
        <taxon>Methylobacterium</taxon>
    </lineage>
</organism>
<keyword evidence="4" id="KW-1185">Reference proteome</keyword>
<dbReference type="AlphaFoldDB" id="A0A512JIP2"/>
<feature type="compositionally biased region" description="Polar residues" evidence="1">
    <location>
        <begin position="349"/>
        <end position="363"/>
    </location>
</feature>
<dbReference type="Proteomes" id="UP000321750">
    <property type="component" value="Unassembled WGS sequence"/>
</dbReference>
<accession>A0A512JIP2</accession>
<gene>
    <name evidence="3" type="ORF">MGN01_16490</name>
</gene>
<dbReference type="Gene3D" id="3.30.1920.10">
    <property type="entry name" value="Baseplate protein-like domains - 2 layer sandwich fold"/>
    <property type="match status" value="1"/>
</dbReference>
<evidence type="ECO:0000256" key="1">
    <source>
        <dbReference type="SAM" id="MobiDB-lite"/>
    </source>
</evidence>
<reference evidence="3 4" key="1">
    <citation type="submission" date="2019-07" db="EMBL/GenBank/DDBJ databases">
        <title>Whole genome shotgun sequence of Methylobacterium gnaphalii NBRC 107716.</title>
        <authorList>
            <person name="Hosoyama A."/>
            <person name="Uohara A."/>
            <person name="Ohji S."/>
            <person name="Ichikawa N."/>
        </authorList>
    </citation>
    <scope>NUCLEOTIDE SEQUENCE [LARGE SCALE GENOMIC DNA]</scope>
    <source>
        <strain evidence="3 4">NBRC 107716</strain>
    </source>
</reference>
<sequence length="370" mass="40331">MPSADLICEVRTEGGTYSDWLTVEVSQSWDAEWMRNFRLTCAEPSDKLLQRLLPGSRVDIAMAGQVVIQEGYIKTRQAAFDSNRHAVQIVGYSKAGRTVYGSAEAGTGQFRGYKIDAIANRLLKQHGLNFRVENGPSGWDTPFPNVVIRYGETPFDAISRLCRQRGLWLRADKAGNYVAGVSDGGDGAMFQEGVNILSANCSIEDPSVDNVIMNAQQSGSDSLFGRKASEISAKSQLSGGSGLGLSRKVLAEMPLGQKELQLRTNMESAALEADRVRVTLSYQGWLKPSGSLWDLGDWATVRSPMLFPLANPQMRLKLWGYTYAQSPEGQTTTAIELVNAGAFQLKNPDGQQSDGFLNPSASDAQPEAYT</sequence>
<feature type="region of interest" description="Disordered" evidence="1">
    <location>
        <begin position="346"/>
        <end position="370"/>
    </location>
</feature>
<dbReference type="InterPro" id="IPR023399">
    <property type="entry name" value="Baseplate-like_2-layer_sand"/>
</dbReference>
<dbReference type="Gene3D" id="3.55.50.10">
    <property type="entry name" value="Baseplate protein-like domains"/>
    <property type="match status" value="1"/>
</dbReference>
<evidence type="ECO:0000313" key="3">
    <source>
        <dbReference type="EMBL" id="GEP09804.1"/>
    </source>
</evidence>
<dbReference type="Gene3D" id="2.30.300.10">
    <property type="entry name" value="Baseplate protein-like domain - beta roll fold"/>
    <property type="match status" value="1"/>
</dbReference>
<protein>
    <recommendedName>
        <fullName evidence="2">Baseplate hub protein gp44/GpP-like second domain-containing protein</fullName>
    </recommendedName>
</protein>
<evidence type="ECO:0000259" key="2">
    <source>
        <dbReference type="Pfam" id="PF22255"/>
    </source>
</evidence>
<evidence type="ECO:0000313" key="4">
    <source>
        <dbReference type="Proteomes" id="UP000321750"/>
    </source>
</evidence>